<proteinExistence type="predicted"/>
<organism evidence="1 2">
    <name type="scientific">Rossellomorea vietnamensis</name>
    <dbReference type="NCBI Taxonomy" id="218284"/>
    <lineage>
        <taxon>Bacteria</taxon>
        <taxon>Bacillati</taxon>
        <taxon>Bacillota</taxon>
        <taxon>Bacilli</taxon>
        <taxon>Bacillales</taxon>
        <taxon>Bacillaceae</taxon>
        <taxon>Rossellomorea</taxon>
    </lineage>
</organism>
<gene>
    <name evidence="1" type="ORF">N5C46_08670</name>
</gene>
<evidence type="ECO:0000313" key="2">
    <source>
        <dbReference type="Proteomes" id="UP001064027"/>
    </source>
</evidence>
<reference evidence="1" key="1">
    <citation type="submission" date="2022-09" db="EMBL/GenBank/DDBJ databases">
        <title>Complete genome sequence of Rossellomorea vietnamensis strain RL-WG62, a newly isolated PGPR with the potential for plant salinity stress alleviation.</title>
        <authorList>
            <person name="Ren L."/>
            <person name="Wang G."/>
            <person name="Hu H."/>
        </authorList>
    </citation>
    <scope>NUCLEOTIDE SEQUENCE</scope>
    <source>
        <strain evidence="1">RL-WG62</strain>
    </source>
</reference>
<keyword evidence="2" id="KW-1185">Reference proteome</keyword>
<dbReference type="EMBL" id="CP104558">
    <property type="protein sequence ID" value="UXH46103.1"/>
    <property type="molecule type" value="Genomic_DNA"/>
</dbReference>
<protein>
    <submittedName>
        <fullName evidence="1">Permease</fullName>
    </submittedName>
</protein>
<accession>A0ACD4CC61</accession>
<dbReference type="Proteomes" id="UP001064027">
    <property type="component" value="Chromosome"/>
</dbReference>
<name>A0ACD4CC61_9BACI</name>
<evidence type="ECO:0000313" key="1">
    <source>
        <dbReference type="EMBL" id="UXH46103.1"/>
    </source>
</evidence>
<sequence>MTKSYLIIGWIMALQTAFLFFIGISAGKFPYYALNPLALTVMSFCMYYLYPQFKEKDERMKMIREKGIFYSYFAILGFFIIIMSTLGIGLIDLTAMNLMYVITSLTIMSVFISMLIMAKVY</sequence>